<dbReference type="PANTHER" id="PTHR42973">
    <property type="entry name" value="BINDING OXIDOREDUCTASE, PUTATIVE (AFU_ORTHOLOGUE AFUA_1G17690)-RELATED"/>
    <property type="match status" value="1"/>
</dbReference>
<dbReference type="InterPro" id="IPR012951">
    <property type="entry name" value="BBE"/>
</dbReference>
<dbReference type="SUPFAM" id="SSF56176">
    <property type="entry name" value="FAD-binding/transporter-associated domain-like"/>
    <property type="match status" value="1"/>
</dbReference>
<sequence>MLSAPANNWAANTTISYPGSEQFVNATERWTIYSAPTYSAAISPGTEEDARKVVKLAVKSNVSFLATGGRHGYTTTLGRMQDGLAIDMSKFKSVVVNKAAKTLTIGAGVRTGEVIEPLWAAGLQLPTGSASCPGLVGVTLGGGVGRFMGIFGLVLDSLVSVRLITAGGQLITVSRTENANLFWGLRGAGANFGVVTSATFKVYPLINGGNLLSAEMVFPASQSAAYFNLVESYNGRLPKELAGITIVSWDAASNSTVVQVNWVYAGPEAAGRAAMAPFIALNPPILYVNVVPWNLLIATAGGGGVDKAVCQDNIPRDLYSLNLRRFHAPTYISSFAKMDAFFQQNPGGRSSILQFEFFPNQAVIAVPANDTAYPWRDTVGYMNPNMLWTPGDEPAQRAAQAVGQELRRDLAATSAYPELTVFLNYARGDETKEQIYSKCKLPRLAALKKKWDPTNAFGFNNPVPMRYP</sequence>
<dbReference type="PANTHER" id="PTHR42973:SF32">
    <property type="entry name" value="FAD-LINKED OXIDOREDUCTASE AFOF"/>
    <property type="match status" value="1"/>
</dbReference>
<evidence type="ECO:0000256" key="1">
    <source>
        <dbReference type="ARBA" id="ARBA00005466"/>
    </source>
</evidence>
<evidence type="ECO:0000313" key="8">
    <source>
        <dbReference type="Proteomes" id="UP001174934"/>
    </source>
</evidence>
<dbReference type="InterPro" id="IPR016169">
    <property type="entry name" value="FAD-bd_PCMH_sub2"/>
</dbReference>
<gene>
    <name evidence="7" type="ORF">B0T17DRAFT_609009</name>
</gene>
<evidence type="ECO:0000256" key="2">
    <source>
        <dbReference type="ARBA" id="ARBA00022630"/>
    </source>
</evidence>
<dbReference type="GO" id="GO:0016491">
    <property type="term" value="F:oxidoreductase activity"/>
    <property type="evidence" value="ECO:0007669"/>
    <property type="project" value="UniProtKB-KW"/>
</dbReference>
<dbReference type="Gene3D" id="3.30.465.10">
    <property type="match status" value="1"/>
</dbReference>
<feature type="domain" description="FAD-binding PCMH-type" evidence="6">
    <location>
        <begin position="34"/>
        <end position="205"/>
    </location>
</feature>
<evidence type="ECO:0000259" key="6">
    <source>
        <dbReference type="PROSITE" id="PS51387"/>
    </source>
</evidence>
<dbReference type="GO" id="GO:0071949">
    <property type="term" value="F:FAD binding"/>
    <property type="evidence" value="ECO:0007669"/>
    <property type="project" value="InterPro"/>
</dbReference>
<dbReference type="AlphaFoldDB" id="A0AA39WUY9"/>
<keyword evidence="8" id="KW-1185">Reference proteome</keyword>
<dbReference type="InterPro" id="IPR050416">
    <property type="entry name" value="FAD-linked_Oxidoreductase"/>
</dbReference>
<dbReference type="Gene3D" id="3.40.462.20">
    <property type="match status" value="1"/>
</dbReference>
<keyword evidence="2" id="KW-0285">Flavoprotein</keyword>
<evidence type="ECO:0000256" key="3">
    <source>
        <dbReference type="ARBA" id="ARBA00022729"/>
    </source>
</evidence>
<evidence type="ECO:0000313" key="7">
    <source>
        <dbReference type="EMBL" id="KAK0622036.1"/>
    </source>
</evidence>
<keyword evidence="3" id="KW-0732">Signal</keyword>
<comment type="caution">
    <text evidence="7">The sequence shown here is derived from an EMBL/GenBank/DDBJ whole genome shotgun (WGS) entry which is preliminary data.</text>
</comment>
<dbReference type="Proteomes" id="UP001174934">
    <property type="component" value="Unassembled WGS sequence"/>
</dbReference>
<dbReference type="Pfam" id="PF01565">
    <property type="entry name" value="FAD_binding_4"/>
    <property type="match status" value="1"/>
</dbReference>
<reference evidence="7" key="1">
    <citation type="submission" date="2023-06" db="EMBL/GenBank/DDBJ databases">
        <title>Genome-scale phylogeny and comparative genomics of the fungal order Sordariales.</title>
        <authorList>
            <consortium name="Lawrence Berkeley National Laboratory"/>
            <person name="Hensen N."/>
            <person name="Bonometti L."/>
            <person name="Westerberg I."/>
            <person name="Brannstrom I.O."/>
            <person name="Guillou S."/>
            <person name="Cros-Aarteil S."/>
            <person name="Calhoun S."/>
            <person name="Haridas S."/>
            <person name="Kuo A."/>
            <person name="Mondo S."/>
            <person name="Pangilinan J."/>
            <person name="Riley R."/>
            <person name="LaButti K."/>
            <person name="Andreopoulos B."/>
            <person name="Lipzen A."/>
            <person name="Chen C."/>
            <person name="Yanf M."/>
            <person name="Daum C."/>
            <person name="Ng V."/>
            <person name="Clum A."/>
            <person name="Steindorff A."/>
            <person name="Ohm R."/>
            <person name="Martin F."/>
            <person name="Silar P."/>
            <person name="Natvig D."/>
            <person name="Lalanne C."/>
            <person name="Gautier V."/>
            <person name="Ament-velasquez S.L."/>
            <person name="Kruys A."/>
            <person name="Hutchinson M.I."/>
            <person name="Powell A.J."/>
            <person name="Barry K."/>
            <person name="Miller A.N."/>
            <person name="Grigoriev I.V."/>
            <person name="Debuchy R."/>
            <person name="Gladieux P."/>
            <person name="Thoren M.H."/>
            <person name="Johannesson H."/>
        </authorList>
    </citation>
    <scope>NUCLEOTIDE SEQUENCE</scope>
    <source>
        <strain evidence="7">SMH3391-2</strain>
    </source>
</reference>
<proteinExistence type="inferred from homology"/>
<dbReference type="InterPro" id="IPR016166">
    <property type="entry name" value="FAD-bd_PCMH"/>
</dbReference>
<protein>
    <recommendedName>
        <fullName evidence="6">FAD-binding PCMH-type domain-containing protein</fullName>
    </recommendedName>
</protein>
<name>A0AA39WUY9_9PEZI</name>
<dbReference type="PROSITE" id="PS51387">
    <property type="entry name" value="FAD_PCMH"/>
    <property type="match status" value="1"/>
</dbReference>
<organism evidence="7 8">
    <name type="scientific">Bombardia bombarda</name>
    <dbReference type="NCBI Taxonomy" id="252184"/>
    <lineage>
        <taxon>Eukaryota</taxon>
        <taxon>Fungi</taxon>
        <taxon>Dikarya</taxon>
        <taxon>Ascomycota</taxon>
        <taxon>Pezizomycotina</taxon>
        <taxon>Sordariomycetes</taxon>
        <taxon>Sordariomycetidae</taxon>
        <taxon>Sordariales</taxon>
        <taxon>Lasiosphaeriaceae</taxon>
        <taxon>Bombardia</taxon>
    </lineage>
</organism>
<dbReference type="Pfam" id="PF08031">
    <property type="entry name" value="BBE"/>
    <property type="match status" value="1"/>
</dbReference>
<evidence type="ECO:0000256" key="4">
    <source>
        <dbReference type="ARBA" id="ARBA00022827"/>
    </source>
</evidence>
<dbReference type="EMBL" id="JAULSR010000004">
    <property type="protein sequence ID" value="KAK0622036.1"/>
    <property type="molecule type" value="Genomic_DNA"/>
</dbReference>
<accession>A0AA39WUY9</accession>
<keyword evidence="4" id="KW-0274">FAD</keyword>
<dbReference type="InterPro" id="IPR036318">
    <property type="entry name" value="FAD-bd_PCMH-like_sf"/>
</dbReference>
<keyword evidence="5" id="KW-0560">Oxidoreductase</keyword>
<comment type="similarity">
    <text evidence="1">Belongs to the oxygen-dependent FAD-linked oxidoreductase family.</text>
</comment>
<dbReference type="InterPro" id="IPR006094">
    <property type="entry name" value="Oxid_FAD_bind_N"/>
</dbReference>
<evidence type="ECO:0000256" key="5">
    <source>
        <dbReference type="ARBA" id="ARBA00023002"/>
    </source>
</evidence>